<feature type="region of interest" description="Disordered" evidence="2">
    <location>
        <begin position="223"/>
        <end position="284"/>
    </location>
</feature>
<evidence type="ECO:0000313" key="4">
    <source>
        <dbReference type="EMBL" id="KAF6198170.1"/>
    </source>
</evidence>
<evidence type="ECO:0000313" key="5">
    <source>
        <dbReference type="Proteomes" id="UP000466442"/>
    </source>
</evidence>
<comment type="caution">
    <text evidence="4">The sequence shown here is derived from an EMBL/GenBank/DDBJ whole genome shotgun (WGS) entry which is preliminary data.</text>
</comment>
<dbReference type="InterPro" id="IPR007052">
    <property type="entry name" value="CS_dom"/>
</dbReference>
<dbReference type="Pfam" id="PF04969">
    <property type="entry name" value="CS"/>
    <property type="match status" value="1"/>
</dbReference>
<dbReference type="InterPro" id="IPR045250">
    <property type="entry name" value="p23-like"/>
</dbReference>
<evidence type="ECO:0000259" key="3">
    <source>
        <dbReference type="PROSITE" id="PS51203"/>
    </source>
</evidence>
<dbReference type="AlphaFoldDB" id="A0A8S9WM65"/>
<evidence type="ECO:0000256" key="1">
    <source>
        <dbReference type="ARBA" id="ARBA00025733"/>
    </source>
</evidence>
<dbReference type="CDD" id="cd06465">
    <property type="entry name" value="p23_hB-ind1_like"/>
    <property type="match status" value="1"/>
</dbReference>
<keyword evidence="5" id="KW-1185">Reference proteome</keyword>
<dbReference type="EMBL" id="WIXP02000016">
    <property type="protein sequence ID" value="KAF6198170.1"/>
    <property type="molecule type" value="Genomic_DNA"/>
</dbReference>
<protein>
    <recommendedName>
        <fullName evidence="3">CS domain-containing protein</fullName>
    </recommendedName>
</protein>
<accession>A0A8S9WM65</accession>
<dbReference type="PROSITE" id="PS51203">
    <property type="entry name" value="CS"/>
    <property type="match status" value="1"/>
</dbReference>
<gene>
    <name evidence="4" type="ORF">GE061_007917</name>
</gene>
<dbReference type="OrthoDB" id="1564555at2759"/>
<organism evidence="4 5">
    <name type="scientific">Apolygus lucorum</name>
    <name type="common">Small green plant bug</name>
    <name type="synonym">Lygocoris lucorum</name>
    <dbReference type="NCBI Taxonomy" id="248454"/>
    <lineage>
        <taxon>Eukaryota</taxon>
        <taxon>Metazoa</taxon>
        <taxon>Ecdysozoa</taxon>
        <taxon>Arthropoda</taxon>
        <taxon>Hexapoda</taxon>
        <taxon>Insecta</taxon>
        <taxon>Pterygota</taxon>
        <taxon>Neoptera</taxon>
        <taxon>Paraneoptera</taxon>
        <taxon>Hemiptera</taxon>
        <taxon>Heteroptera</taxon>
        <taxon>Panheteroptera</taxon>
        <taxon>Cimicomorpha</taxon>
        <taxon>Miridae</taxon>
        <taxon>Mirini</taxon>
        <taxon>Apolygus</taxon>
    </lineage>
</organism>
<reference evidence="4" key="1">
    <citation type="journal article" date="2021" name="Mol. Ecol. Resour.">
        <title>Apolygus lucorum genome provides insights into omnivorousness and mesophyll feeding.</title>
        <authorList>
            <person name="Liu Y."/>
            <person name="Liu H."/>
            <person name="Wang H."/>
            <person name="Huang T."/>
            <person name="Liu B."/>
            <person name="Yang B."/>
            <person name="Yin L."/>
            <person name="Li B."/>
            <person name="Zhang Y."/>
            <person name="Zhang S."/>
            <person name="Jiang F."/>
            <person name="Zhang X."/>
            <person name="Ren Y."/>
            <person name="Wang B."/>
            <person name="Wang S."/>
            <person name="Lu Y."/>
            <person name="Wu K."/>
            <person name="Fan W."/>
            <person name="Wang G."/>
        </authorList>
    </citation>
    <scope>NUCLEOTIDE SEQUENCE</scope>
    <source>
        <strain evidence="4">12Hb</strain>
    </source>
</reference>
<feature type="compositionally biased region" description="Acidic residues" evidence="2">
    <location>
        <begin position="269"/>
        <end position="284"/>
    </location>
</feature>
<dbReference type="Proteomes" id="UP000466442">
    <property type="component" value="Linkage Group LG16"/>
</dbReference>
<proteinExistence type="inferred from homology"/>
<dbReference type="GO" id="GO:0051879">
    <property type="term" value="F:Hsp90 protein binding"/>
    <property type="evidence" value="ECO:0007669"/>
    <property type="project" value="InterPro"/>
</dbReference>
<comment type="similarity">
    <text evidence="1">Belongs to the p23/wos2 family.</text>
</comment>
<sequence length="284" mass="32137">MPRRTRLCAHTHKLWPASGKQQSPRLNVEQLKLPHYFSHAHIEIRHSHSVLRSPHQYTLDPAHSQTFDVQQLVRDTMINRDSGKPSFSVSSCIILQDFYYCCLKEFVSLDGIMAKPTPPPIMWAQRSGVVFLTICLEDCKDPEIKIEADKLYFKGTGGTDKKDHEVTVSLYKEVDSEKCEKAVRDRNIEITLKKKEGDGYWPQLTKEKAKYHWLKVDFNRWKDEESSGDEDDEMGGGMGGMGGNNLDLSEMMKSMGGLGAGGDSKPNLDDLESDSDDEELPGLE</sequence>
<evidence type="ECO:0000256" key="2">
    <source>
        <dbReference type="SAM" id="MobiDB-lite"/>
    </source>
</evidence>
<dbReference type="FunFam" id="2.60.40.790:FF:000013">
    <property type="entry name" value="Very-long-chain (3R)-3-hydroxyacyl-CoA dehydratase"/>
    <property type="match status" value="1"/>
</dbReference>
<name>A0A8S9WM65_APOLU</name>
<dbReference type="PANTHER" id="PTHR22932">
    <property type="entry name" value="TELOMERASE-BINDING PROTEIN P23 HSP90 CO-CHAPERONE"/>
    <property type="match status" value="1"/>
</dbReference>
<dbReference type="SUPFAM" id="SSF49764">
    <property type="entry name" value="HSP20-like chaperones"/>
    <property type="match status" value="1"/>
</dbReference>
<feature type="domain" description="CS" evidence="3">
    <location>
        <begin position="116"/>
        <end position="205"/>
    </location>
</feature>
<dbReference type="GO" id="GO:0006457">
    <property type="term" value="P:protein folding"/>
    <property type="evidence" value="ECO:0007669"/>
    <property type="project" value="TreeGrafter"/>
</dbReference>
<dbReference type="GO" id="GO:0051087">
    <property type="term" value="F:protein-folding chaperone binding"/>
    <property type="evidence" value="ECO:0007669"/>
    <property type="project" value="TreeGrafter"/>
</dbReference>
<dbReference type="Gene3D" id="2.60.40.790">
    <property type="match status" value="1"/>
</dbReference>
<dbReference type="PANTHER" id="PTHR22932:SF1">
    <property type="entry name" value="CO-CHAPERONE PROTEIN DAF-41"/>
    <property type="match status" value="1"/>
</dbReference>
<dbReference type="InterPro" id="IPR008978">
    <property type="entry name" value="HSP20-like_chaperone"/>
</dbReference>
<dbReference type="GO" id="GO:0051131">
    <property type="term" value="P:chaperone-mediated protein complex assembly"/>
    <property type="evidence" value="ECO:0007669"/>
    <property type="project" value="TreeGrafter"/>
</dbReference>
<dbReference type="GO" id="GO:0005829">
    <property type="term" value="C:cytosol"/>
    <property type="evidence" value="ECO:0007669"/>
    <property type="project" value="TreeGrafter"/>
</dbReference>
<dbReference type="GO" id="GO:0005634">
    <property type="term" value="C:nucleus"/>
    <property type="evidence" value="ECO:0007669"/>
    <property type="project" value="TreeGrafter"/>
</dbReference>